<keyword evidence="3 5" id="KW-0460">Magnesium</keyword>
<dbReference type="EMBL" id="QGTL01000013">
    <property type="protein sequence ID" value="PWV70437.1"/>
    <property type="molecule type" value="Genomic_DNA"/>
</dbReference>
<evidence type="ECO:0000256" key="4">
    <source>
        <dbReference type="PIRSR" id="PIRSR015582-1"/>
    </source>
</evidence>
<dbReference type="InterPro" id="IPR011206">
    <property type="entry name" value="Citrate_lyase_beta/mcl1/mcl2"/>
</dbReference>
<dbReference type="GO" id="GO:0006107">
    <property type="term" value="P:oxaloacetate metabolic process"/>
    <property type="evidence" value="ECO:0007669"/>
    <property type="project" value="TreeGrafter"/>
</dbReference>
<dbReference type="InterPro" id="IPR015813">
    <property type="entry name" value="Pyrv/PenolPyrv_kinase-like_dom"/>
</dbReference>
<keyword evidence="7" id="KW-0456">Lyase</keyword>
<evidence type="ECO:0000313" key="7">
    <source>
        <dbReference type="EMBL" id="PWV70437.1"/>
    </source>
</evidence>
<evidence type="ECO:0000256" key="5">
    <source>
        <dbReference type="PIRSR" id="PIRSR015582-2"/>
    </source>
</evidence>
<evidence type="ECO:0000256" key="2">
    <source>
        <dbReference type="ARBA" id="ARBA00022723"/>
    </source>
</evidence>
<dbReference type="Gene3D" id="3.20.20.60">
    <property type="entry name" value="Phosphoenolpyruvate-binding domains"/>
    <property type="match status" value="1"/>
</dbReference>
<protein>
    <submittedName>
        <fullName evidence="7">Citrate lyase subunit beta/citryl-CoA lyase</fullName>
    </submittedName>
</protein>
<dbReference type="InterPro" id="IPR005000">
    <property type="entry name" value="Aldolase/citrate-lyase_domain"/>
</dbReference>
<accession>A0A317N6T6</accession>
<feature type="domain" description="HpcH/HpaI aldolase/citrate lyase" evidence="6">
    <location>
        <begin position="19"/>
        <end position="180"/>
    </location>
</feature>
<organism evidence="7 8">
    <name type="scientific">Nocardia neocaledoniensis</name>
    <dbReference type="NCBI Taxonomy" id="236511"/>
    <lineage>
        <taxon>Bacteria</taxon>
        <taxon>Bacillati</taxon>
        <taxon>Actinomycetota</taxon>
        <taxon>Actinomycetes</taxon>
        <taxon>Mycobacteriales</taxon>
        <taxon>Nocardiaceae</taxon>
        <taxon>Nocardia</taxon>
    </lineage>
</organism>
<dbReference type="PIRSF" id="PIRSF015582">
    <property type="entry name" value="Cit_lyase_B"/>
    <property type="match status" value="1"/>
</dbReference>
<feature type="binding site" evidence="4">
    <location>
        <position position="71"/>
    </location>
    <ligand>
        <name>substrate</name>
    </ligand>
</feature>
<keyword evidence="8" id="KW-1185">Reference proteome</keyword>
<sequence length="280" mass="29684">MHPTTFPSITIPTEFARSWLLMSAADTCRYSSTTDADVSILDLEDGVVRTRRSAARRNVVEHLQGSHAWVRINASGTADYEADVTALRAAPGLQGVVLAKTELPEQVSQLASELPALPIVALIETALGVEHAFDIASAPATTRLAFGKGDYRRDTLTADDPVALSFVRGRLVNASRAARLPGPIDGPCLSGMPALEDAALVAMSAGMTGMLCIDPMDAPVVNRHFMPGPTDVTWAAMTVEKFGDNGENITEGCDLPILARAQRILMLTDVFGIAGTPASE</sequence>
<dbReference type="PANTHER" id="PTHR32308:SF10">
    <property type="entry name" value="CITRATE LYASE SUBUNIT BETA"/>
    <property type="match status" value="1"/>
</dbReference>
<reference evidence="7 8" key="1">
    <citation type="submission" date="2018-05" db="EMBL/GenBank/DDBJ databases">
        <title>Genomic Encyclopedia of Type Strains, Phase IV (KMG-IV): sequencing the most valuable type-strain genomes for metagenomic binning, comparative biology and taxonomic classification.</title>
        <authorList>
            <person name="Goeker M."/>
        </authorList>
    </citation>
    <scope>NUCLEOTIDE SEQUENCE [LARGE SCALE GENOMIC DNA]</scope>
    <source>
        <strain evidence="7 8">DSM 44717</strain>
    </source>
</reference>
<dbReference type="RefSeq" id="WP_110040697.1">
    <property type="nucleotide sequence ID" value="NZ_QGTL01000013.1"/>
</dbReference>
<comment type="caution">
    <text evidence="7">The sequence shown here is derived from an EMBL/GenBank/DDBJ whole genome shotgun (WGS) entry which is preliminary data.</text>
</comment>
<dbReference type="InterPro" id="IPR040442">
    <property type="entry name" value="Pyrv_kinase-like_dom_sf"/>
</dbReference>
<dbReference type="PANTHER" id="PTHR32308">
    <property type="entry name" value="LYASE BETA SUBUNIT, PUTATIVE (AFU_ORTHOLOGUE AFUA_4G13030)-RELATED"/>
    <property type="match status" value="1"/>
</dbReference>
<feature type="binding site" evidence="4">
    <location>
        <position position="124"/>
    </location>
    <ligand>
        <name>substrate</name>
    </ligand>
</feature>
<gene>
    <name evidence="7" type="ORF">DFR69_113151</name>
</gene>
<name>A0A317N6T6_9NOCA</name>
<evidence type="ECO:0000259" key="6">
    <source>
        <dbReference type="Pfam" id="PF03328"/>
    </source>
</evidence>
<dbReference type="GO" id="GO:0000287">
    <property type="term" value="F:magnesium ion binding"/>
    <property type="evidence" value="ECO:0007669"/>
    <property type="project" value="TreeGrafter"/>
</dbReference>
<dbReference type="SUPFAM" id="SSF51621">
    <property type="entry name" value="Phosphoenolpyruvate/pyruvate domain"/>
    <property type="match status" value="1"/>
</dbReference>
<dbReference type="GO" id="GO:0016829">
    <property type="term" value="F:lyase activity"/>
    <property type="evidence" value="ECO:0007669"/>
    <property type="project" value="UniProtKB-KW"/>
</dbReference>
<comment type="cofactor">
    <cofactor evidence="1">
        <name>Mg(2+)</name>
        <dbReference type="ChEBI" id="CHEBI:18420"/>
    </cofactor>
</comment>
<dbReference type="AlphaFoldDB" id="A0A317N6T6"/>
<evidence type="ECO:0000256" key="1">
    <source>
        <dbReference type="ARBA" id="ARBA00001946"/>
    </source>
</evidence>
<evidence type="ECO:0000256" key="3">
    <source>
        <dbReference type="ARBA" id="ARBA00022842"/>
    </source>
</evidence>
<dbReference type="Proteomes" id="UP000246410">
    <property type="component" value="Unassembled WGS sequence"/>
</dbReference>
<feature type="binding site" evidence="5">
    <location>
        <position position="150"/>
    </location>
    <ligand>
        <name>Mg(2+)</name>
        <dbReference type="ChEBI" id="CHEBI:18420"/>
    </ligand>
</feature>
<keyword evidence="2 5" id="KW-0479">Metal-binding</keyword>
<feature type="binding site" evidence="5">
    <location>
        <position position="124"/>
    </location>
    <ligand>
        <name>Mg(2+)</name>
        <dbReference type="ChEBI" id="CHEBI:18420"/>
    </ligand>
</feature>
<dbReference type="Pfam" id="PF03328">
    <property type="entry name" value="HpcH_HpaI"/>
    <property type="match status" value="1"/>
</dbReference>
<proteinExistence type="predicted"/>
<evidence type="ECO:0000313" key="8">
    <source>
        <dbReference type="Proteomes" id="UP000246410"/>
    </source>
</evidence>